<evidence type="ECO:0000256" key="1">
    <source>
        <dbReference type="SAM" id="Phobius"/>
    </source>
</evidence>
<keyword evidence="3" id="KW-1185">Reference proteome</keyword>
<evidence type="ECO:0000313" key="3">
    <source>
        <dbReference type="Proteomes" id="UP001419268"/>
    </source>
</evidence>
<keyword evidence="1" id="KW-0472">Membrane</keyword>
<organism evidence="2 3">
    <name type="scientific">Stephania cephalantha</name>
    <dbReference type="NCBI Taxonomy" id="152367"/>
    <lineage>
        <taxon>Eukaryota</taxon>
        <taxon>Viridiplantae</taxon>
        <taxon>Streptophyta</taxon>
        <taxon>Embryophyta</taxon>
        <taxon>Tracheophyta</taxon>
        <taxon>Spermatophyta</taxon>
        <taxon>Magnoliopsida</taxon>
        <taxon>Ranunculales</taxon>
        <taxon>Menispermaceae</taxon>
        <taxon>Menispermoideae</taxon>
        <taxon>Cissampelideae</taxon>
        <taxon>Stephania</taxon>
    </lineage>
</organism>
<protein>
    <submittedName>
        <fullName evidence="2">Uncharacterized protein</fullName>
    </submittedName>
</protein>
<dbReference type="Proteomes" id="UP001419268">
    <property type="component" value="Unassembled WGS sequence"/>
</dbReference>
<dbReference type="EMBL" id="JBBNAG010000006">
    <property type="protein sequence ID" value="KAK9126690.1"/>
    <property type="molecule type" value="Genomic_DNA"/>
</dbReference>
<accession>A0AAP0J4S9</accession>
<comment type="caution">
    <text evidence="2">The sequence shown here is derived from an EMBL/GenBank/DDBJ whole genome shotgun (WGS) entry which is preliminary data.</text>
</comment>
<dbReference type="AlphaFoldDB" id="A0AAP0J4S9"/>
<evidence type="ECO:0000313" key="2">
    <source>
        <dbReference type="EMBL" id="KAK9126690.1"/>
    </source>
</evidence>
<keyword evidence="1" id="KW-0812">Transmembrane</keyword>
<gene>
    <name evidence="2" type="ORF">Scep_015536</name>
</gene>
<sequence length="65" mass="6995">MGGCVASSFVVAATTIVLLWLIIFRVMTTVLKDFETKLQIQITCLCETEALGSAGSLAFAKEKLL</sequence>
<keyword evidence="1" id="KW-1133">Transmembrane helix</keyword>
<proteinExistence type="predicted"/>
<reference evidence="2 3" key="1">
    <citation type="submission" date="2024-01" db="EMBL/GenBank/DDBJ databases">
        <title>Genome assemblies of Stephania.</title>
        <authorList>
            <person name="Yang L."/>
        </authorList>
    </citation>
    <scope>NUCLEOTIDE SEQUENCE [LARGE SCALE GENOMIC DNA]</scope>
    <source>
        <strain evidence="2">JXDWG</strain>
        <tissue evidence="2">Leaf</tissue>
    </source>
</reference>
<name>A0AAP0J4S9_9MAGN</name>
<feature type="transmembrane region" description="Helical" evidence="1">
    <location>
        <begin position="6"/>
        <end position="27"/>
    </location>
</feature>